<evidence type="ECO:0000256" key="2">
    <source>
        <dbReference type="SAM" id="MobiDB-lite"/>
    </source>
</evidence>
<dbReference type="InterPro" id="IPR011990">
    <property type="entry name" value="TPR-like_helical_dom_sf"/>
</dbReference>
<dbReference type="GO" id="GO:0004674">
    <property type="term" value="F:protein serine/threonine kinase activity"/>
    <property type="evidence" value="ECO:0007669"/>
    <property type="project" value="TreeGrafter"/>
</dbReference>
<feature type="region of interest" description="Disordered" evidence="2">
    <location>
        <begin position="579"/>
        <end position="798"/>
    </location>
</feature>
<dbReference type="PANTHER" id="PTHR44329:SF214">
    <property type="entry name" value="PROTEIN KINASE DOMAIN-CONTAINING PROTEIN"/>
    <property type="match status" value="1"/>
</dbReference>
<feature type="region of interest" description="Disordered" evidence="2">
    <location>
        <begin position="61"/>
        <end position="83"/>
    </location>
</feature>
<evidence type="ECO:0000256" key="1">
    <source>
        <dbReference type="PROSITE-ProRule" id="PRU00339"/>
    </source>
</evidence>
<feature type="compositionally biased region" description="Acidic residues" evidence="2">
    <location>
        <begin position="964"/>
        <end position="983"/>
    </location>
</feature>
<dbReference type="Gene3D" id="1.25.40.10">
    <property type="entry name" value="Tetratricopeptide repeat domain"/>
    <property type="match status" value="1"/>
</dbReference>
<sequence>MAAGMPRRQDDAFEVRRRNAALLASLSAIHALCQQTKERQQSARHLHTRLHQVYLRLSMASGRPAQQQHQPSRHGPAHTHTHTHASVLQNPRFAGKFAALLDAFQRVLKRHIRLHGNIVRRVLHHRAFSLQLRALHHQLSAMLTELSSLDALLAVDWRHGLDSATRQDESVLHTTLMTVLRSTSFLSKEYLSLSTRQQMEVLLDVRYELLQRSTLSPVVDDCLKTIYRRLVKLFGWDLHERWRRLPWWYTPFHVVEFSASRDLVTRDALPTYRAELALESPSGARRHVVAMRCLAQSPYEELHVEDAQRVLHDFMERMGNVDHPHVLPLRGANYVSGAPFVVRDFAVVGSLGRYLVHLAHSRRPRGGVDVDALRWRMLAHVCDGLLYLHEGKRVAHGGLKASNLLVNHHGRAVVADFGFRALRAKLHRRSREHDEYVRWLAPECCAAGAVDVTARWRAGGPRVTPAAVAADVYALGVTIVELVSRERPWASMDLSAVLELKRSASAEVAVVPARPESWTDDASWRLVQSMCLCDPGARPTLRSVHQQLLRLAEAQSVATPADSDLSELLRVSTIALAGDGRSNSDVETSGSVETQREDVDGEKEPEMEEETAGGAGEAEAEDREEKEAKDEQAAQVPRKSEADEESTAIQETSPSALAVAEAIMKEEEEAEAPTAEEKAVEKTPVEEQEQEQEQQQEPEETPSTEEKETAASAVVEVQHQELRQDQEEEHASQAAPVQEEFICDEERVVETVAPEEDASTSQVDTASADVDAAPAAAQDASAPPAAPARPATDECGEDDAVVMMEDESDDDSIVVMEEQEDEDYRESLSSYKTTVQPQDDEFVDATTFSGVNVEWTTKEPAPAATPAADKAAADKAAAAAKAAVLAGPNGAKPAPPSARDAIEAAAIAQQLEQVQSRRGLDRDYFVVPKSSKRRSTESLPMAPPLSDAYPMTVDLSVDYIVGDDSDADSLDDDTDDDDGDGDDDGRASRSVVIAVHTNTPIRLAIEALGRPMQLTAEDLLTHLHTLRAFAQAEASAIHDRDGVAVLQEIMRLGSNSEQFEPMWRLIMEIYRLLVSSKHAQPAIAEALVSHGLVSSIFEILPSLVNASDVDECVTLLLEMLGQTDLAKRDVGASPAYIDILENCPHVHHRSVQEIKSVIARYKQLEGNELLKEGFHTLAIQKFTEAIQLDRKRGIFYADRSLAYCHARRYDEAATDAERSVRYNPFDVQGYYRYGIAMKHMKRFKEAMAAFRKGRQVNPSYKPLETAIREVH</sequence>
<keyword evidence="5" id="KW-1185">Reference proteome</keyword>
<evidence type="ECO:0000259" key="3">
    <source>
        <dbReference type="PROSITE" id="PS50011"/>
    </source>
</evidence>
<feature type="compositionally biased region" description="Basic and acidic residues" evidence="2">
    <location>
        <begin position="594"/>
        <end position="604"/>
    </location>
</feature>
<dbReference type="SUPFAM" id="SSF48452">
    <property type="entry name" value="TPR-like"/>
    <property type="match status" value="1"/>
</dbReference>
<keyword evidence="1" id="KW-0802">TPR repeat</keyword>
<dbReference type="Pfam" id="PF07714">
    <property type="entry name" value="PK_Tyr_Ser-Thr"/>
    <property type="match status" value="1"/>
</dbReference>
<dbReference type="AlphaFoldDB" id="A0AAD5M3L9"/>
<dbReference type="GO" id="GO:0005524">
    <property type="term" value="F:ATP binding"/>
    <property type="evidence" value="ECO:0007669"/>
    <property type="project" value="InterPro"/>
</dbReference>
<accession>A0AAD5M3L9</accession>
<dbReference type="InterPro" id="IPR051681">
    <property type="entry name" value="Ser/Thr_Kinases-Pseudokinases"/>
</dbReference>
<dbReference type="PROSITE" id="PS50005">
    <property type="entry name" value="TPR"/>
    <property type="match status" value="1"/>
</dbReference>
<dbReference type="InterPro" id="IPR000719">
    <property type="entry name" value="Prot_kinase_dom"/>
</dbReference>
<dbReference type="InterPro" id="IPR011009">
    <property type="entry name" value="Kinase-like_dom_sf"/>
</dbReference>
<comment type="caution">
    <text evidence="4">The sequence shown here is derived from an EMBL/GenBank/DDBJ whole genome shotgun (WGS) entry which is preliminary data.</text>
</comment>
<dbReference type="InterPro" id="IPR019734">
    <property type="entry name" value="TPR_rpt"/>
</dbReference>
<evidence type="ECO:0000313" key="4">
    <source>
        <dbReference type="EMBL" id="KAJ0403114.1"/>
    </source>
</evidence>
<dbReference type="SMART" id="SM00028">
    <property type="entry name" value="TPR"/>
    <property type="match status" value="3"/>
</dbReference>
<proteinExistence type="predicted"/>
<dbReference type="InterPro" id="IPR001245">
    <property type="entry name" value="Ser-Thr/Tyr_kinase_cat_dom"/>
</dbReference>
<gene>
    <name evidence="4" type="ORF">P43SY_009544</name>
</gene>
<feature type="repeat" description="TPR" evidence="1">
    <location>
        <begin position="1227"/>
        <end position="1260"/>
    </location>
</feature>
<feature type="domain" description="Protein kinase" evidence="3">
    <location>
        <begin position="257"/>
        <end position="548"/>
    </location>
</feature>
<evidence type="ECO:0000313" key="5">
    <source>
        <dbReference type="Proteomes" id="UP001209570"/>
    </source>
</evidence>
<feature type="compositionally biased region" description="Polar residues" evidence="2">
    <location>
        <begin position="581"/>
        <end position="593"/>
    </location>
</feature>
<feature type="region of interest" description="Disordered" evidence="2">
    <location>
        <begin position="964"/>
        <end position="988"/>
    </location>
</feature>
<feature type="compositionally biased region" description="Low complexity" evidence="2">
    <location>
        <begin position="762"/>
        <end position="783"/>
    </location>
</feature>
<feature type="compositionally biased region" description="Basic and acidic residues" evidence="2">
    <location>
        <begin position="675"/>
        <end position="685"/>
    </location>
</feature>
<dbReference type="PROSITE" id="PS50011">
    <property type="entry name" value="PROTEIN_KINASE_DOM"/>
    <property type="match status" value="1"/>
</dbReference>
<reference evidence="4" key="1">
    <citation type="submission" date="2021-12" db="EMBL/GenBank/DDBJ databases">
        <title>Prjna785345.</title>
        <authorList>
            <person name="Rujirawat T."/>
            <person name="Krajaejun T."/>
        </authorList>
    </citation>
    <scope>NUCLEOTIDE SEQUENCE</scope>
    <source>
        <strain evidence="4">Pi057C3</strain>
    </source>
</reference>
<dbReference type="EMBL" id="JAKCXM010000088">
    <property type="protein sequence ID" value="KAJ0403114.1"/>
    <property type="molecule type" value="Genomic_DNA"/>
</dbReference>
<name>A0AAD5M3L9_PYTIN</name>
<dbReference type="SUPFAM" id="SSF56112">
    <property type="entry name" value="Protein kinase-like (PK-like)"/>
    <property type="match status" value="1"/>
</dbReference>
<dbReference type="Proteomes" id="UP001209570">
    <property type="component" value="Unassembled WGS sequence"/>
</dbReference>
<dbReference type="Gene3D" id="1.10.510.10">
    <property type="entry name" value="Transferase(Phosphotransferase) domain 1"/>
    <property type="match status" value="1"/>
</dbReference>
<dbReference type="PANTHER" id="PTHR44329">
    <property type="entry name" value="SERINE/THREONINE-PROTEIN KINASE TNNI3K-RELATED"/>
    <property type="match status" value="1"/>
</dbReference>
<feature type="compositionally biased region" description="Acidic residues" evidence="2">
    <location>
        <begin position="686"/>
        <end position="703"/>
    </location>
</feature>
<feature type="compositionally biased region" description="Basic and acidic residues" evidence="2">
    <location>
        <begin position="623"/>
        <end position="632"/>
    </location>
</feature>
<feature type="compositionally biased region" description="Basic residues" evidence="2">
    <location>
        <begin position="71"/>
        <end position="83"/>
    </location>
</feature>
<organism evidence="4 5">
    <name type="scientific">Pythium insidiosum</name>
    <name type="common">Pythiosis disease agent</name>
    <dbReference type="NCBI Taxonomy" id="114742"/>
    <lineage>
        <taxon>Eukaryota</taxon>
        <taxon>Sar</taxon>
        <taxon>Stramenopiles</taxon>
        <taxon>Oomycota</taxon>
        <taxon>Peronosporomycetes</taxon>
        <taxon>Pythiales</taxon>
        <taxon>Pythiaceae</taxon>
        <taxon>Pythium</taxon>
    </lineage>
</organism>
<feature type="compositionally biased region" description="Basic and acidic residues" evidence="2">
    <location>
        <begin position="718"/>
        <end position="731"/>
    </location>
</feature>
<protein>
    <recommendedName>
        <fullName evidence="3">Protein kinase domain-containing protein</fullName>
    </recommendedName>
</protein>